<evidence type="ECO:0000313" key="2">
    <source>
        <dbReference type="Proteomes" id="UP000247099"/>
    </source>
</evidence>
<comment type="caution">
    <text evidence="1">The sequence shown here is derived from an EMBL/GenBank/DDBJ whole genome shotgun (WGS) entry which is preliminary data.</text>
</comment>
<dbReference type="EMBL" id="QHJQ01000024">
    <property type="protein sequence ID" value="PXA02832.1"/>
    <property type="molecule type" value="Genomic_DNA"/>
</dbReference>
<evidence type="ECO:0000313" key="1">
    <source>
        <dbReference type="EMBL" id="PXA02832.1"/>
    </source>
</evidence>
<dbReference type="InParanoid" id="A0A317ZDQ2"/>
<reference evidence="1 2" key="1">
    <citation type="submission" date="2018-05" db="EMBL/GenBank/DDBJ databases">
        <title>Coraliomargarita sinensis sp. nov., isolated from a marine solar saltern.</title>
        <authorList>
            <person name="Zhou L.Y."/>
        </authorList>
    </citation>
    <scope>NUCLEOTIDE SEQUENCE [LARGE SCALE GENOMIC DNA]</scope>
    <source>
        <strain evidence="1 2">WN38</strain>
    </source>
</reference>
<keyword evidence="2" id="KW-1185">Reference proteome</keyword>
<proteinExistence type="predicted"/>
<dbReference type="AlphaFoldDB" id="A0A317ZDQ2"/>
<accession>A0A317ZDQ2</accession>
<gene>
    <name evidence="1" type="ORF">DDZ13_15095</name>
</gene>
<dbReference type="RefSeq" id="WP_110132294.1">
    <property type="nucleotide sequence ID" value="NZ_QHJQ01000024.1"/>
</dbReference>
<dbReference type="Proteomes" id="UP000247099">
    <property type="component" value="Unassembled WGS sequence"/>
</dbReference>
<sequence>MIHLDVMDKGILILLAMILLLPLRAEEEMSTEFLKVPNDFLQQIEAEEEKNRKIEITLEPKADGDIRDVVIHFRNISDHTVHILRTLDGSLQGLYYPHYTFSVSNLNSEEAVPRAGGGCGNRFGLYDGLKWPEDYLISIEPNETYSRSMKIPYQLKSSESYSVRFEYLIPKYILSEKRPLRDTKGNWYRYPLNIWTGSVKTEPLVINHNQTEVATP</sequence>
<organism evidence="1 2">
    <name type="scientific">Coraliomargarita sinensis</name>
    <dbReference type="NCBI Taxonomy" id="2174842"/>
    <lineage>
        <taxon>Bacteria</taxon>
        <taxon>Pseudomonadati</taxon>
        <taxon>Verrucomicrobiota</taxon>
        <taxon>Opitutia</taxon>
        <taxon>Puniceicoccales</taxon>
        <taxon>Coraliomargaritaceae</taxon>
        <taxon>Coraliomargarita</taxon>
    </lineage>
</organism>
<protein>
    <submittedName>
        <fullName evidence="1">Uncharacterized protein</fullName>
    </submittedName>
</protein>
<name>A0A317ZDQ2_9BACT</name>